<protein>
    <submittedName>
        <fullName evidence="8">Uncharacterized protein</fullName>
    </submittedName>
</protein>
<dbReference type="Pfam" id="PF08242">
    <property type="entry name" value="Methyltransf_12"/>
    <property type="match status" value="1"/>
</dbReference>
<dbReference type="InterPro" id="IPR016035">
    <property type="entry name" value="Acyl_Trfase/lysoPLipase"/>
</dbReference>
<dbReference type="Pfam" id="PF23589">
    <property type="entry name" value="WHD_AprA"/>
    <property type="match status" value="1"/>
</dbReference>
<evidence type="ECO:0000259" key="5">
    <source>
        <dbReference type="PROSITE" id="PS50075"/>
    </source>
</evidence>
<dbReference type="InterPro" id="IPR016181">
    <property type="entry name" value="Acyl_CoA_acyltransferase"/>
</dbReference>
<dbReference type="InterPro" id="IPR029063">
    <property type="entry name" value="SAM-dependent_MTases_sf"/>
</dbReference>
<dbReference type="Gene3D" id="3.40.50.720">
    <property type="entry name" value="NAD(P)-binding Rossmann-like Domain"/>
    <property type="match status" value="1"/>
</dbReference>
<feature type="domain" description="Ketosynthase family 3 (KS3)" evidence="7">
    <location>
        <begin position="847"/>
        <end position="1276"/>
    </location>
</feature>
<feature type="domain" description="N-acetyltransferase" evidence="6">
    <location>
        <begin position="524"/>
        <end position="718"/>
    </location>
</feature>
<dbReference type="OrthoDB" id="499075at2"/>
<dbReference type="PANTHER" id="PTHR43775:SF37">
    <property type="entry name" value="SI:DKEY-61P9.11"/>
    <property type="match status" value="1"/>
</dbReference>
<dbReference type="FunFam" id="3.40.366.10:FF:000002">
    <property type="entry name" value="Probable polyketide synthase 2"/>
    <property type="match status" value="1"/>
</dbReference>
<proteinExistence type="predicted"/>
<dbReference type="Proteomes" id="UP000177870">
    <property type="component" value="Chromosome"/>
</dbReference>
<dbReference type="InterPro" id="IPR056394">
    <property type="entry name" value="AprA-like_N"/>
</dbReference>
<dbReference type="InterPro" id="IPR020803">
    <property type="entry name" value="MeTfrase_dom"/>
</dbReference>
<dbReference type="InterPro" id="IPR036388">
    <property type="entry name" value="WH-like_DNA-bd_sf"/>
</dbReference>
<evidence type="ECO:0000256" key="1">
    <source>
        <dbReference type="ARBA" id="ARBA00022450"/>
    </source>
</evidence>
<dbReference type="InterPro" id="IPR014030">
    <property type="entry name" value="Ketoacyl_synth_N"/>
</dbReference>
<dbReference type="CDD" id="cd02440">
    <property type="entry name" value="AdoMet_MTases"/>
    <property type="match status" value="1"/>
</dbReference>
<sequence length="2748" mass="308722">MLELINRYQYGFVSIPVILACREKGLFDLIKQKRITHRQIANTLGANTGHLQVALKMMESLGWLSKNEVYEYSITDNYQAYYSIPEEILELYKLPIESYLLGKENPGILNIWIELSQQQWHINDRTIADFLDGVLIIPIMLGLHKYNLLAVDEEKPLLSGVSPHIREELSRLFLAKGWAEKSFIHIQQHSQQSTDDKNNLYLTDVGKFIVDRILITGVTASYTPMLLQIFDVLFGDCQTVFYRDKQGSESHIDRKLNVISSGFQHQKFFADVDEFILTIFNQLPYSEQPNYVVDMGCGDGTLIKRVYQVISTKSARGKVLDKYPVQMIGVDYNQASLQESALTLAGIPNLLIKGDIGNPQQMISDLKTQGIDDPEKILHIRSFLDHDRPFIPPQNLEAAKRRSQLCYQGVYVDSDGGLIPAKIMVQSLVEHLERWSSVVTKHGMMILEVHCLEPKVVNRFLDSSNSLHFDALQAFSSQYLVEADVFLSCAAEVGLFPKWEFSKRYPQNFPFSRITLNCFEKKPYKLRHPTIKDLPDLIALEALCWSENLRVDKEEIQRRIWNFPQGQFVLELEEKIVGAIYSQKIDNIEVLENRTFVEVPSLHTESGVVIQLLATNILPELQNQGLGDQLLEWMLQYCAVMGGVERVVGVTRCRNYPDYSPMPMAEYIHKKNDSGLLVDQILRFHQIHGAKLKKVIPGYRPKDIENKGCGVLIEYDIHHRQRFDGVEVEKNQQVKVERKEDVDEVVAGCVRGVMNKKHSFDSERPLMEMGIESLELLELKYLLEKKLEVKIEPNFFFKYGTTKAIASYFKGETPAKQKKISEFLPKIAQLEPKAEKPESVFSAVQLENGIAIIGTACRFPGDADSPQKYWSLLCNGIDAITEVPLNRWDIEKYYNPDKNKPGKISSRYGGFISKIDKFDADFFHISPREAIHIDPQQRILIEENWKALENAGINPESLSGTETGVFVGIAFHDYEQLQYKHSQEQDLNLYFATGSSSAIGAGRLSYFLKLNGPAITVDTACSSSLSAVHLACQSIRNGECELALASGVNLLLSPELSVSFSQAGMLSPDGRCKTFDASANGYVRSEGCGVVVLKSLKQAIADQDRIIAVVRGTAINQDGGSNGMTAPNQSAQEAVIQKALSVAGMSANQVSYIEAHGTGTSLGDPVEIKALEAVYGENRGSERPLMIGSVKTNIGHAEAAAGIAGLIKVVLSLQNKYIPPHLHLRELNPYMSLAGIPGMIPMEGKAWEKYDDSESRVAGVSSFGFSGTNAHVIVEEVPSQVKSQHHEQPHLLTLSAKTEKALNELVSNYQNYLETNPELALADVCYTANTGRAQFNHRLGIIATNLQELTQKLLEHKAGQEIVGVFSGKLSSESSSPKLAFLFTGQGSQYVNMGRQLYELAPTFRQALEECDEILQPYLEVPLLEIIYPKDAQESSSSLLDQTAFTQPALFAIEYALAKLWESWGIKPNVVMGHSVGEYVAATLAGVFSLEDGLKLIAMRGQLMQKLPSGGEMVSVMASESQVTEAIGEYSSQVTMAAINGPESIVISGESRAIANICRKLEGVGVKTKRLQVSHAFHSPLMEPMLSEFAAVAKEVTYNQPKIPIISNVTGEKVGAEITIAEYWVRHVREPVRFAQSIKTLHQEGCKIFLEIGPKPILLGMGRQCLPENEGEWLPSLRPGVDEWQKMLSSLGELYVRGAKIDWLGFDQDYDRQKVELPTYPFQRESYWIDTSKNQYQKADDNRLSLVTKLLDKGDIEGLIQDLKLSEELTIEEQNLLPNILKVLVNRHQDDFRFQGNVIHDYYNSFTEVSEIKLSKEEQEENNSLQFLTFGILPEIISGFSWLKGFTEANQNPIHRIALLESQKELRNLCFSKVDFSSTKKVLDFGCGYGSDLITLAKDYPHLQLHGYTISSGQAKFAINKVNSYQLEKQIQIFNRDSSKDEFPDTYNLVFGFEVAHHIKNKSLLFSNISRHLQEEGLLVMADFIANGDFDIDHEETSSYFINKQHWIEQLSGNHLQLISAIDISQEIANYLYDPEFEENLNQLYKKKSDENIKSAFQSYNQLGKLMTKGLASYVLLTAKKQENLEQDENYQLNQEILNQLSSYSEVSVKQWVYELKWQASKYQNSILPDQPGYWLIFTDDKTQELKTVLEKENRNYVIVTPGYSYKQIDQQHYQLNPINAQDFRQLMKDLLTTQNILEGVVHLWSMNTSTEDLENSQELGCASVLHLVQALVSDSKSIVPLWLVTQETQRIEENQNKLAVQQASLWGLGRVIALEHPELKCRRVDLDKTKNSLEALGKELLNPDDEDQIAIRGGVRYVPRLTRRTQNPSSEKQQQIKLKAEGSYLVTGGLGVLGLEVAQWMVKQGAGHIVLIGRRPPSEIAKEIIRQLEQAGARISVILGNVSKEQDVASILEQIEKSQIPLRGVIHAAGVLDDGLIQHMSWERFWKVMKPKLQGAWHLHNLTQKLPLDFFVCFSSIASLLGTAGQGNYAAGNAFMDTLASYRQSMGLPGLSINWGAWEAGGMAANLGSQYHSRMRTTGMSFISPEKGLEVLGGLLLQPVSQVGVLPINWQIFRDNLPGGVKMLCLDTLAAKQQQKETENKKIRQQLIAAVDSKRNPMMVNYLQAKIGKLLGFSTSKLPPTDLGFFKMGMDSLMAVELRNLLSYNLGVSISTATLFEFSCIQDLAIYLLKDIFQDRQDQDTEVNLEDNSQNQQNITALNTETEWEGEIDSAIASELQEIEALLKEGN</sequence>
<dbReference type="SUPFAM" id="SSF53901">
    <property type="entry name" value="Thiolase-like"/>
    <property type="match status" value="1"/>
</dbReference>
<dbReference type="InterPro" id="IPR036291">
    <property type="entry name" value="NAD(P)-bd_dom_sf"/>
</dbReference>
<dbReference type="SUPFAM" id="SSF52151">
    <property type="entry name" value="FabD/lysophospholipase-like"/>
    <property type="match status" value="1"/>
</dbReference>
<dbReference type="PROSITE" id="PS50075">
    <property type="entry name" value="CARRIER"/>
    <property type="match status" value="2"/>
</dbReference>
<reference evidence="9" key="1">
    <citation type="submission" date="2016-10" db="EMBL/GenBank/DDBJ databases">
        <title>Comparative genomics uncovers the prolific and rare metabolic potential of the cyanobacterial genus Moorea.</title>
        <authorList>
            <person name="Leao T."/>
            <person name="Castelao G."/>
            <person name="Korobeynikov A."/>
            <person name="Monroe E.A."/>
            <person name="Podell S."/>
            <person name="Glukhov E."/>
            <person name="Allen E."/>
            <person name="Gerwick W.H."/>
            <person name="Gerwick L."/>
        </authorList>
    </citation>
    <scope>NUCLEOTIDE SEQUENCE [LARGE SCALE GENOMIC DNA]</scope>
    <source>
        <strain evidence="9">PAL-8-15-08-1</strain>
    </source>
</reference>
<dbReference type="FunFam" id="3.40.47.10:FF:000019">
    <property type="entry name" value="Polyketide synthase type I"/>
    <property type="match status" value="1"/>
</dbReference>
<dbReference type="SMART" id="SM00827">
    <property type="entry name" value="PKS_AT"/>
    <property type="match status" value="1"/>
</dbReference>
<dbReference type="InterPro" id="IPR056393">
    <property type="entry name" value="AprA-like_MT2"/>
</dbReference>
<evidence type="ECO:0000313" key="8">
    <source>
        <dbReference type="EMBL" id="AOX01056.1"/>
    </source>
</evidence>
<dbReference type="Pfam" id="PF08659">
    <property type="entry name" value="KR"/>
    <property type="match status" value="1"/>
</dbReference>
<dbReference type="GO" id="GO:0004315">
    <property type="term" value="F:3-oxoacyl-[acyl-carrier-protein] synthase activity"/>
    <property type="evidence" value="ECO:0007669"/>
    <property type="project" value="InterPro"/>
</dbReference>
<keyword evidence="1" id="KW-0596">Phosphopantetheine</keyword>
<feature type="domain" description="Carrier" evidence="5">
    <location>
        <begin position="2618"/>
        <end position="2693"/>
    </location>
</feature>
<dbReference type="Gene3D" id="1.10.10.10">
    <property type="entry name" value="Winged helix-like DNA-binding domain superfamily/Winged helix DNA-binding domain"/>
    <property type="match status" value="1"/>
</dbReference>
<dbReference type="SMART" id="SM00828">
    <property type="entry name" value="PKS_MT"/>
    <property type="match status" value="1"/>
</dbReference>
<dbReference type="Pfam" id="PF22621">
    <property type="entry name" value="CurL-like_PKS_C"/>
    <property type="match status" value="1"/>
</dbReference>
<dbReference type="PANTHER" id="PTHR43775">
    <property type="entry name" value="FATTY ACID SYNTHASE"/>
    <property type="match status" value="1"/>
</dbReference>
<dbReference type="InterPro" id="IPR013968">
    <property type="entry name" value="PKS_KR"/>
</dbReference>
<dbReference type="Gene3D" id="3.40.47.10">
    <property type="match status" value="1"/>
</dbReference>
<dbReference type="InterPro" id="IPR014043">
    <property type="entry name" value="Acyl_transferase_dom"/>
</dbReference>
<dbReference type="SUPFAM" id="SSF55048">
    <property type="entry name" value="Probable ACP-binding domain of malonyl-CoA ACP transacylase"/>
    <property type="match status" value="1"/>
</dbReference>
<dbReference type="Pfam" id="PF23525">
    <property type="entry name" value="Methyltransf_36"/>
    <property type="match status" value="1"/>
</dbReference>
<dbReference type="PROSITE" id="PS00606">
    <property type="entry name" value="KS3_1"/>
    <property type="match status" value="1"/>
</dbReference>
<dbReference type="Gene3D" id="3.40.50.150">
    <property type="entry name" value="Vaccinia Virus protein VP39"/>
    <property type="match status" value="1"/>
</dbReference>
<dbReference type="GO" id="GO:0031177">
    <property type="term" value="F:phosphopantetheine binding"/>
    <property type="evidence" value="ECO:0007669"/>
    <property type="project" value="InterPro"/>
</dbReference>
<dbReference type="SMART" id="SM00823">
    <property type="entry name" value="PKS_PP"/>
    <property type="match status" value="2"/>
</dbReference>
<dbReference type="InterPro" id="IPR001227">
    <property type="entry name" value="Ac_transferase_dom_sf"/>
</dbReference>
<dbReference type="Gene3D" id="3.30.70.3290">
    <property type="match status" value="1"/>
</dbReference>
<dbReference type="Gene3D" id="3.40.366.10">
    <property type="entry name" value="Malonyl-Coenzyme A Acyl Carrier Protein, domain 2"/>
    <property type="match status" value="1"/>
</dbReference>
<dbReference type="SUPFAM" id="SSF51735">
    <property type="entry name" value="NAD(P)-binding Rossmann-fold domains"/>
    <property type="match status" value="2"/>
</dbReference>
<keyword evidence="4" id="KW-0511">Multifunctional enzyme</keyword>
<dbReference type="PROSITE" id="PS00012">
    <property type="entry name" value="PHOSPHOPANTETHEINE"/>
    <property type="match status" value="1"/>
</dbReference>
<dbReference type="Pfam" id="PF00109">
    <property type="entry name" value="ketoacyl-synt"/>
    <property type="match status" value="1"/>
</dbReference>
<dbReference type="InterPro" id="IPR020806">
    <property type="entry name" value="PKS_PP-bd"/>
</dbReference>
<dbReference type="InterPro" id="IPR056395">
    <property type="entry name" value="WH_AprA"/>
</dbReference>
<dbReference type="InterPro" id="IPR020841">
    <property type="entry name" value="PKS_Beta-ketoAc_synthase_dom"/>
</dbReference>
<dbReference type="SUPFAM" id="SSF55729">
    <property type="entry name" value="Acyl-CoA N-acyltransferases (Nat)"/>
    <property type="match status" value="1"/>
</dbReference>
<evidence type="ECO:0000259" key="6">
    <source>
        <dbReference type="PROSITE" id="PS51186"/>
    </source>
</evidence>
<evidence type="ECO:0000256" key="4">
    <source>
        <dbReference type="ARBA" id="ARBA00023268"/>
    </source>
</evidence>
<dbReference type="CDD" id="cd00833">
    <property type="entry name" value="PKS"/>
    <property type="match status" value="1"/>
</dbReference>
<dbReference type="Pfam" id="PF00698">
    <property type="entry name" value="Acyl_transf_1"/>
    <property type="match status" value="1"/>
</dbReference>
<dbReference type="InterPro" id="IPR016036">
    <property type="entry name" value="Malonyl_transacylase_ACP-bd"/>
</dbReference>
<dbReference type="PROSITE" id="PS52004">
    <property type="entry name" value="KS3_2"/>
    <property type="match status" value="1"/>
</dbReference>
<dbReference type="SUPFAM" id="SSF53335">
    <property type="entry name" value="S-adenosyl-L-methionine-dependent methyltransferases"/>
    <property type="match status" value="1"/>
</dbReference>
<name>A0A1D8TUA5_9CYAN</name>
<evidence type="ECO:0000313" key="9">
    <source>
        <dbReference type="Proteomes" id="UP000177870"/>
    </source>
</evidence>
<dbReference type="InterPro" id="IPR014031">
    <property type="entry name" value="Ketoacyl_synth_C"/>
</dbReference>
<dbReference type="Pfam" id="PF02801">
    <property type="entry name" value="Ketoacyl-synt_C"/>
    <property type="match status" value="1"/>
</dbReference>
<dbReference type="KEGG" id="mpro:BJP34_17860"/>
<dbReference type="SUPFAM" id="SSF46785">
    <property type="entry name" value="Winged helix' DNA-binding domain"/>
    <property type="match status" value="1"/>
</dbReference>
<evidence type="ECO:0000256" key="3">
    <source>
        <dbReference type="ARBA" id="ARBA00022679"/>
    </source>
</evidence>
<evidence type="ECO:0000256" key="2">
    <source>
        <dbReference type="ARBA" id="ARBA00022553"/>
    </source>
</evidence>
<dbReference type="Pfam" id="PF23526">
    <property type="entry name" value="AprA_N"/>
    <property type="match status" value="1"/>
</dbReference>
<dbReference type="EMBL" id="CP017599">
    <property type="protein sequence ID" value="AOX01056.1"/>
    <property type="molecule type" value="Genomic_DNA"/>
</dbReference>
<dbReference type="InterPro" id="IPR036736">
    <property type="entry name" value="ACP-like_sf"/>
</dbReference>
<dbReference type="PROSITE" id="PS51257">
    <property type="entry name" value="PROKAR_LIPOPROTEIN"/>
    <property type="match status" value="1"/>
</dbReference>
<dbReference type="InterPro" id="IPR057326">
    <property type="entry name" value="KR_dom"/>
</dbReference>
<organism evidence="8 9">
    <name type="scientific">Moorena producens PAL-8-15-08-1</name>
    <dbReference type="NCBI Taxonomy" id="1458985"/>
    <lineage>
        <taxon>Bacteria</taxon>
        <taxon>Bacillati</taxon>
        <taxon>Cyanobacteriota</taxon>
        <taxon>Cyanophyceae</taxon>
        <taxon>Coleofasciculales</taxon>
        <taxon>Coleofasciculaceae</taxon>
        <taxon>Moorena</taxon>
    </lineage>
</organism>
<dbReference type="InterPro" id="IPR000182">
    <property type="entry name" value="GNAT_dom"/>
</dbReference>
<dbReference type="GO" id="GO:0004312">
    <property type="term" value="F:fatty acid synthase activity"/>
    <property type="evidence" value="ECO:0007669"/>
    <property type="project" value="TreeGrafter"/>
</dbReference>
<dbReference type="InterPro" id="IPR013217">
    <property type="entry name" value="Methyltransf_12"/>
</dbReference>
<dbReference type="InterPro" id="IPR009081">
    <property type="entry name" value="PP-bd_ACP"/>
</dbReference>
<keyword evidence="2" id="KW-0597">Phosphoprotein</keyword>
<dbReference type="GO" id="GO:0005737">
    <property type="term" value="C:cytoplasm"/>
    <property type="evidence" value="ECO:0007669"/>
    <property type="project" value="TreeGrafter"/>
</dbReference>
<dbReference type="GO" id="GO:0071770">
    <property type="term" value="P:DIM/DIP cell wall layer assembly"/>
    <property type="evidence" value="ECO:0007669"/>
    <property type="project" value="TreeGrafter"/>
</dbReference>
<dbReference type="InterPro" id="IPR050091">
    <property type="entry name" value="PKS_NRPS_Biosynth_Enz"/>
</dbReference>
<dbReference type="STRING" id="1458985.BJP34_17860"/>
<dbReference type="InterPro" id="IPR036390">
    <property type="entry name" value="WH_DNA-bd_sf"/>
</dbReference>
<dbReference type="SMART" id="SM00825">
    <property type="entry name" value="PKS_KS"/>
    <property type="match status" value="1"/>
</dbReference>
<keyword evidence="3" id="KW-0808">Transferase</keyword>
<evidence type="ECO:0000259" key="7">
    <source>
        <dbReference type="PROSITE" id="PS52004"/>
    </source>
</evidence>
<dbReference type="SMART" id="SM00822">
    <property type="entry name" value="PKS_KR"/>
    <property type="match status" value="1"/>
</dbReference>
<dbReference type="GO" id="GO:0006633">
    <property type="term" value="P:fatty acid biosynthetic process"/>
    <property type="evidence" value="ECO:0007669"/>
    <property type="project" value="InterPro"/>
</dbReference>
<dbReference type="Gene3D" id="1.10.1200.10">
    <property type="entry name" value="ACP-like"/>
    <property type="match status" value="2"/>
</dbReference>
<dbReference type="Pfam" id="PF21394">
    <property type="entry name" value="Beta-ketacyl_N"/>
    <property type="match status" value="1"/>
</dbReference>
<dbReference type="RefSeq" id="WP_070393507.1">
    <property type="nucleotide sequence ID" value="NZ_CP017599.1"/>
</dbReference>
<feature type="domain" description="Carrier" evidence="5">
    <location>
        <begin position="736"/>
        <end position="813"/>
    </location>
</feature>
<gene>
    <name evidence="8" type="ORF">BJP34_17860</name>
</gene>
<accession>A0A1D8TUA5</accession>
<dbReference type="CDD" id="cd08955">
    <property type="entry name" value="KR_2_FAS_SDR_x"/>
    <property type="match status" value="1"/>
</dbReference>
<dbReference type="InterPro" id="IPR016039">
    <property type="entry name" value="Thiolase-like"/>
</dbReference>
<dbReference type="Pfam" id="PF00583">
    <property type="entry name" value="Acetyltransf_1"/>
    <property type="match status" value="1"/>
</dbReference>
<dbReference type="InterPro" id="IPR049490">
    <property type="entry name" value="C883_1060-like_KR_N"/>
</dbReference>
<dbReference type="InterPro" id="IPR018201">
    <property type="entry name" value="Ketoacyl_synth_AS"/>
</dbReference>
<dbReference type="CDD" id="cd04301">
    <property type="entry name" value="NAT_SF"/>
    <property type="match status" value="1"/>
</dbReference>
<dbReference type="Pfam" id="PF00550">
    <property type="entry name" value="PP-binding"/>
    <property type="match status" value="2"/>
</dbReference>
<dbReference type="GO" id="GO:0005886">
    <property type="term" value="C:plasma membrane"/>
    <property type="evidence" value="ECO:0007669"/>
    <property type="project" value="TreeGrafter"/>
</dbReference>
<dbReference type="SUPFAM" id="SSF47336">
    <property type="entry name" value="ACP-like"/>
    <property type="match status" value="2"/>
</dbReference>
<dbReference type="PROSITE" id="PS51186">
    <property type="entry name" value="GNAT"/>
    <property type="match status" value="1"/>
</dbReference>
<dbReference type="InterPro" id="IPR006162">
    <property type="entry name" value="Ppantetheine_attach_site"/>
</dbReference>
<dbReference type="Gene3D" id="3.40.630.30">
    <property type="match status" value="1"/>
</dbReference>